<dbReference type="EMBL" id="JARMAB010000007">
    <property type="protein sequence ID" value="MED1202601.1"/>
    <property type="molecule type" value="Genomic_DNA"/>
</dbReference>
<dbReference type="PANTHER" id="PTHR10000:SF55">
    <property type="entry name" value="5-AMINO-6-(5-PHOSPHO-D-RIBITYLAMINO)URACIL PHOSPHATASE YCSE"/>
    <property type="match status" value="1"/>
</dbReference>
<dbReference type="Proteomes" id="UP001341444">
    <property type="component" value="Unassembled WGS sequence"/>
</dbReference>
<evidence type="ECO:0000313" key="1">
    <source>
        <dbReference type="EMBL" id="MED1202601.1"/>
    </source>
</evidence>
<proteinExistence type="predicted"/>
<name>A0ABU6MD53_9BACI</name>
<dbReference type="SFLD" id="SFLDG01140">
    <property type="entry name" value="C2.B:_Phosphomannomutase_and_P"/>
    <property type="match status" value="1"/>
</dbReference>
<dbReference type="NCBIfam" id="TIGR01484">
    <property type="entry name" value="HAD-SF-IIB"/>
    <property type="match status" value="1"/>
</dbReference>
<accession>A0ABU6MD53</accession>
<protein>
    <submittedName>
        <fullName evidence="1">Cof-type HAD-IIB family hydrolase</fullName>
    </submittedName>
</protein>
<dbReference type="RefSeq" id="WP_066267037.1">
    <property type="nucleotide sequence ID" value="NZ_JARMAB010000007.1"/>
</dbReference>
<dbReference type="SUPFAM" id="SSF56784">
    <property type="entry name" value="HAD-like"/>
    <property type="match status" value="1"/>
</dbReference>
<dbReference type="GO" id="GO:0016787">
    <property type="term" value="F:hydrolase activity"/>
    <property type="evidence" value="ECO:0007669"/>
    <property type="project" value="UniProtKB-KW"/>
</dbReference>
<dbReference type="InterPro" id="IPR000150">
    <property type="entry name" value="Cof"/>
</dbReference>
<reference evidence="1 2" key="1">
    <citation type="submission" date="2023-03" db="EMBL/GenBank/DDBJ databases">
        <title>Bacillus Genome Sequencing.</title>
        <authorList>
            <person name="Dunlap C."/>
        </authorList>
    </citation>
    <scope>NUCLEOTIDE SEQUENCE [LARGE SCALE GENOMIC DNA]</scope>
    <source>
        <strain evidence="1 2">B-23453</strain>
    </source>
</reference>
<dbReference type="SFLD" id="SFLDG01144">
    <property type="entry name" value="C2.B.4:_PGP_Like"/>
    <property type="match status" value="1"/>
</dbReference>
<dbReference type="NCBIfam" id="TIGR00099">
    <property type="entry name" value="Cof-subfamily"/>
    <property type="match status" value="1"/>
</dbReference>
<keyword evidence="2" id="KW-1185">Reference proteome</keyword>
<dbReference type="Pfam" id="PF08282">
    <property type="entry name" value="Hydrolase_3"/>
    <property type="match status" value="1"/>
</dbReference>
<organism evidence="1 2">
    <name type="scientific">Heyndrickxia acidicola</name>
    <dbReference type="NCBI Taxonomy" id="209389"/>
    <lineage>
        <taxon>Bacteria</taxon>
        <taxon>Bacillati</taxon>
        <taxon>Bacillota</taxon>
        <taxon>Bacilli</taxon>
        <taxon>Bacillales</taxon>
        <taxon>Bacillaceae</taxon>
        <taxon>Heyndrickxia</taxon>
    </lineage>
</organism>
<dbReference type="PANTHER" id="PTHR10000">
    <property type="entry name" value="PHOSPHOSERINE PHOSPHATASE"/>
    <property type="match status" value="1"/>
</dbReference>
<dbReference type="InterPro" id="IPR023214">
    <property type="entry name" value="HAD_sf"/>
</dbReference>
<gene>
    <name evidence="1" type="ORF">P4T90_05780</name>
</gene>
<dbReference type="SFLD" id="SFLDS00003">
    <property type="entry name" value="Haloacid_Dehalogenase"/>
    <property type="match status" value="1"/>
</dbReference>
<comment type="caution">
    <text evidence="1">The sequence shown here is derived from an EMBL/GenBank/DDBJ whole genome shotgun (WGS) entry which is preliminary data.</text>
</comment>
<dbReference type="InterPro" id="IPR036412">
    <property type="entry name" value="HAD-like_sf"/>
</dbReference>
<keyword evidence="1" id="KW-0378">Hydrolase</keyword>
<dbReference type="InterPro" id="IPR006379">
    <property type="entry name" value="HAD-SF_hydro_IIB"/>
</dbReference>
<dbReference type="Gene3D" id="3.30.1240.10">
    <property type="match status" value="1"/>
</dbReference>
<dbReference type="Gene3D" id="3.40.50.1000">
    <property type="entry name" value="HAD superfamily/HAD-like"/>
    <property type="match status" value="1"/>
</dbReference>
<sequence>MKHVFIDLDGTLLNNEGEISACTINVLKESKRNGFNIFISTGRSYQDAKHLINEYGLKLPIISSNGAQINTADGDKIYSRPLKLEQSRAIIEFAEERHLYFEVYIEGCILTPKDASSRLVKELRQYHTKGNDPKRQEYAERQLNQRHILEMENISQFLMNQDLPPLKVLVFSFNGGMLSELHSQFSNKNMTITSSCPYNVEFTNMGVSKGKAIYYLYDLLGIALPDTVAIGDSMNDYSMFQSTGLRIAMENAHPSIKEQSDMITKCNNEDGVAYALEQLVVA</sequence>
<dbReference type="CDD" id="cd07516">
    <property type="entry name" value="HAD_Pase"/>
    <property type="match status" value="1"/>
</dbReference>
<evidence type="ECO:0000313" key="2">
    <source>
        <dbReference type="Proteomes" id="UP001341444"/>
    </source>
</evidence>